<protein>
    <submittedName>
        <fullName evidence="1">Uncharacterized protein</fullName>
    </submittedName>
</protein>
<name>A0ACD1GBZ3_9EURO</name>
<dbReference type="EMBL" id="KZ825335">
    <property type="protein sequence ID" value="RAH46683.1"/>
    <property type="molecule type" value="Genomic_DNA"/>
</dbReference>
<sequence>MRKYQIPSIFEKRHTSDFTPRVPHPSDSRETSPADFMLALLLRSGRIDINPQQHDIRAQPNAWSAYPPHFTRSPLHWR</sequence>
<evidence type="ECO:0000313" key="1">
    <source>
        <dbReference type="EMBL" id="RAH46683.1"/>
    </source>
</evidence>
<keyword evidence="2" id="KW-1185">Reference proteome</keyword>
<gene>
    <name evidence="1" type="ORF">BO95DRAFT_441911</name>
</gene>
<proteinExistence type="predicted"/>
<accession>A0ACD1GBZ3</accession>
<evidence type="ECO:0000313" key="2">
    <source>
        <dbReference type="Proteomes" id="UP000249057"/>
    </source>
</evidence>
<reference evidence="1" key="1">
    <citation type="submission" date="2018-02" db="EMBL/GenBank/DDBJ databases">
        <title>The genomes of Aspergillus section Nigri reveals drivers in fungal speciation.</title>
        <authorList>
            <consortium name="DOE Joint Genome Institute"/>
            <person name="Vesth T.C."/>
            <person name="Nybo J."/>
            <person name="Theobald S."/>
            <person name="Brandl J."/>
            <person name="Frisvad J.C."/>
            <person name="Nielsen K.F."/>
            <person name="Lyhne E.K."/>
            <person name="Kogle M.E."/>
            <person name="Kuo A."/>
            <person name="Riley R."/>
            <person name="Clum A."/>
            <person name="Nolan M."/>
            <person name="Lipzen A."/>
            <person name="Salamov A."/>
            <person name="Henrissat B."/>
            <person name="Wiebenga A."/>
            <person name="De vries R.P."/>
            <person name="Grigoriev I.V."/>
            <person name="Mortensen U.H."/>
            <person name="Andersen M.R."/>
            <person name="Baker S.E."/>
        </authorList>
    </citation>
    <scope>NUCLEOTIDE SEQUENCE</scope>
    <source>
        <strain evidence="1">CBS 621.78</strain>
    </source>
</reference>
<dbReference type="Proteomes" id="UP000249057">
    <property type="component" value="Unassembled WGS sequence"/>
</dbReference>
<organism evidence="1 2">
    <name type="scientific">Aspergillus brunneoviolaceus CBS 621.78</name>
    <dbReference type="NCBI Taxonomy" id="1450534"/>
    <lineage>
        <taxon>Eukaryota</taxon>
        <taxon>Fungi</taxon>
        <taxon>Dikarya</taxon>
        <taxon>Ascomycota</taxon>
        <taxon>Pezizomycotina</taxon>
        <taxon>Eurotiomycetes</taxon>
        <taxon>Eurotiomycetidae</taxon>
        <taxon>Eurotiales</taxon>
        <taxon>Aspergillaceae</taxon>
        <taxon>Aspergillus</taxon>
        <taxon>Aspergillus subgen. Circumdati</taxon>
    </lineage>
</organism>